<evidence type="ECO:0000313" key="2">
    <source>
        <dbReference type="EMBL" id="KAA1141042.1"/>
    </source>
</evidence>
<reference evidence="2 3" key="1">
    <citation type="submission" date="2019-08" db="EMBL/GenBank/DDBJ databases">
        <title>Draft genome sequence of Citrobacter portucalensis strain isolated from green turtle.</title>
        <authorList>
            <person name="Fernandes M.R."/>
            <person name="Sellera F.P."/>
            <person name="Goldeberg D.W."/>
            <person name="Costa D.C."/>
            <person name="Lincopan N."/>
        </authorList>
    </citation>
    <scope>NUCLEOTIDE SEQUENCE [LARGE SCALE GENOMIC DNA]</scope>
    <source>
        <strain evidence="2 3">TV06</strain>
    </source>
</reference>
<keyword evidence="1" id="KW-0175">Coiled coil</keyword>
<name>A0A5B0SSY9_9ENTR</name>
<sequence length="182" mass="20574">MHSARVGFALRLAVSPLRPQLFAGLLCRHGDAGTENIFTIGDIEGFMIGTAREVISEMLKHSDLDSKRFVFATWDRDDIRSTCLDWDLSDDELDETLRRVNISLECGGDIGQIHQIVNEILDERRSKRTVEIPASSLEIIMELAEKEIKRFTDQVEQEGGNKTQILNNERGVMDSLRDALNT</sequence>
<organism evidence="2 3">
    <name type="scientific">Citrobacter portucalensis</name>
    <dbReference type="NCBI Taxonomy" id="1639133"/>
    <lineage>
        <taxon>Bacteria</taxon>
        <taxon>Pseudomonadati</taxon>
        <taxon>Pseudomonadota</taxon>
        <taxon>Gammaproteobacteria</taxon>
        <taxon>Enterobacterales</taxon>
        <taxon>Enterobacteriaceae</taxon>
        <taxon>Citrobacter</taxon>
        <taxon>Citrobacter freundii complex</taxon>
    </lineage>
</organism>
<accession>A0A5B0SSY9</accession>
<evidence type="ECO:0008006" key="4">
    <source>
        <dbReference type="Google" id="ProtNLM"/>
    </source>
</evidence>
<evidence type="ECO:0000313" key="3">
    <source>
        <dbReference type="Proteomes" id="UP000323297"/>
    </source>
</evidence>
<dbReference type="EMBL" id="VTZD01000032">
    <property type="protein sequence ID" value="KAA1141042.1"/>
    <property type="molecule type" value="Genomic_DNA"/>
</dbReference>
<evidence type="ECO:0000256" key="1">
    <source>
        <dbReference type="SAM" id="Coils"/>
    </source>
</evidence>
<feature type="coiled-coil region" evidence="1">
    <location>
        <begin position="134"/>
        <end position="161"/>
    </location>
</feature>
<proteinExistence type="predicted"/>
<gene>
    <name evidence="2" type="ORF">D3H66_22955</name>
</gene>
<protein>
    <recommendedName>
        <fullName evidence="4">DUF1380 domain-containing protein</fullName>
    </recommendedName>
</protein>
<comment type="caution">
    <text evidence="2">The sequence shown here is derived from an EMBL/GenBank/DDBJ whole genome shotgun (WGS) entry which is preliminary data.</text>
</comment>
<dbReference type="Proteomes" id="UP000323297">
    <property type="component" value="Unassembled WGS sequence"/>
</dbReference>
<dbReference type="AlphaFoldDB" id="A0A5B0SSY9"/>